<dbReference type="AlphaFoldDB" id="A0A8T2IGJ8"/>
<evidence type="ECO:0000256" key="1">
    <source>
        <dbReference type="SAM" id="MobiDB-lite"/>
    </source>
</evidence>
<comment type="caution">
    <text evidence="2">The sequence shown here is derived from an EMBL/GenBank/DDBJ whole genome shotgun (WGS) entry which is preliminary data.</text>
</comment>
<gene>
    <name evidence="2" type="ORF">GDO86_018299</name>
</gene>
<organism evidence="2 3">
    <name type="scientific">Hymenochirus boettgeri</name>
    <name type="common">Congo dwarf clawed frog</name>
    <dbReference type="NCBI Taxonomy" id="247094"/>
    <lineage>
        <taxon>Eukaryota</taxon>
        <taxon>Metazoa</taxon>
        <taxon>Chordata</taxon>
        <taxon>Craniata</taxon>
        <taxon>Vertebrata</taxon>
        <taxon>Euteleostomi</taxon>
        <taxon>Amphibia</taxon>
        <taxon>Batrachia</taxon>
        <taxon>Anura</taxon>
        <taxon>Pipoidea</taxon>
        <taxon>Pipidae</taxon>
        <taxon>Pipinae</taxon>
        <taxon>Hymenochirus</taxon>
    </lineage>
</organism>
<dbReference type="Proteomes" id="UP000812440">
    <property type="component" value="Unassembled WGS sequence"/>
</dbReference>
<feature type="region of interest" description="Disordered" evidence="1">
    <location>
        <begin position="1"/>
        <end position="54"/>
    </location>
</feature>
<evidence type="ECO:0000313" key="2">
    <source>
        <dbReference type="EMBL" id="KAG8430180.1"/>
    </source>
</evidence>
<reference evidence="2" key="1">
    <citation type="thesis" date="2020" institute="ProQuest LLC" country="789 East Eisenhower Parkway, Ann Arbor, MI, USA">
        <title>Comparative Genomics and Chromosome Evolution.</title>
        <authorList>
            <person name="Mudd A.B."/>
        </authorList>
    </citation>
    <scope>NUCLEOTIDE SEQUENCE</scope>
    <source>
        <strain evidence="2">Female2</strain>
        <tissue evidence="2">Blood</tissue>
    </source>
</reference>
<proteinExistence type="predicted"/>
<dbReference type="EMBL" id="JAACNH010001365">
    <property type="protein sequence ID" value="KAG8430180.1"/>
    <property type="molecule type" value="Genomic_DNA"/>
</dbReference>
<sequence length="54" mass="6032">MDTSNVKLGALRTSPALPLTTLEAPSLDRHSPEKTKRNPNPQYGPIRTYFYSSI</sequence>
<accession>A0A8T2IGJ8</accession>
<feature type="compositionally biased region" description="Basic and acidic residues" evidence="1">
    <location>
        <begin position="26"/>
        <end position="36"/>
    </location>
</feature>
<name>A0A8T2IGJ8_9PIPI</name>
<protein>
    <submittedName>
        <fullName evidence="2">Uncharacterized protein</fullName>
    </submittedName>
</protein>
<keyword evidence="3" id="KW-1185">Reference proteome</keyword>
<evidence type="ECO:0000313" key="3">
    <source>
        <dbReference type="Proteomes" id="UP000812440"/>
    </source>
</evidence>